<dbReference type="PANTHER" id="PTHR21015:SF22">
    <property type="entry name" value="GLYCOSYLTRANSFERASE"/>
    <property type="match status" value="1"/>
</dbReference>
<dbReference type="Proteomes" id="UP000199600">
    <property type="component" value="Unassembled WGS sequence"/>
</dbReference>
<dbReference type="Pfam" id="PF06722">
    <property type="entry name" value="EryCIII-like_C"/>
    <property type="match status" value="1"/>
</dbReference>
<dbReference type="Gene3D" id="3.40.50.2000">
    <property type="entry name" value="Glycogen Phosphorylase B"/>
    <property type="match status" value="2"/>
</dbReference>
<dbReference type="EC" id="2.4.1.-" evidence="2"/>
<evidence type="ECO:0000313" key="2">
    <source>
        <dbReference type="EMBL" id="SBT08067.1"/>
    </source>
</evidence>
<keyword evidence="2" id="KW-0808">Transferase</keyword>
<sequence>MKARPTILFVADAVTLAHLARPAALAQRLDAEKFDVILACDSRYKAFLDHLPFPTRHLGSMSSERFLESAAKGRPLYDTRTLRNYVRDDLALLQSVQPEAVVGDHRLSLSTSARVAGVPYLGVINAYWSPYTATRSLPLPELPFNRWLGTSLAESLFRLVWPLASAYHALPLNRVRRDYGLPSLGNDWFSAYTDADRTLYADAIELVPTQALPSTHSYLGPILWSPAVALPPWWDDLPTDRPVIYATMGSSGRPDLLELVLKALADLPVTVVATTAAKPLQAAPPNARLIDYAPGDQLAARADMMICNGGSLTVYQSLAAGKPLLGIASHMDQHLSMSYVEKAGVGTLLRSEELTSTKLRETVHQLLANDLAQRRAQALAISIAAYAPAERLGKILEEITARVKH</sequence>
<dbReference type="GO" id="GO:0016758">
    <property type="term" value="F:hexosyltransferase activity"/>
    <property type="evidence" value="ECO:0007669"/>
    <property type="project" value="UniProtKB-ARBA"/>
</dbReference>
<protein>
    <submittedName>
        <fullName evidence="2">PGL/p-HBAD biosynthesis rhamnosyltransferase</fullName>
        <ecNumber evidence="2">2.4.1.-</ecNumber>
    </submittedName>
</protein>
<dbReference type="CDD" id="cd03784">
    <property type="entry name" value="GT1_Gtf-like"/>
    <property type="match status" value="1"/>
</dbReference>
<feature type="domain" description="Erythromycin biosynthesis protein CIII-like C-terminal" evidence="1">
    <location>
        <begin position="259"/>
        <end position="390"/>
    </location>
</feature>
<name>A0A1A8XU40_9RHOO</name>
<dbReference type="RefSeq" id="WP_186411098.1">
    <property type="nucleotide sequence ID" value="NZ_FLQY01000174.1"/>
</dbReference>
<dbReference type="PANTHER" id="PTHR21015">
    <property type="entry name" value="UDP-N-ACETYLGLUCOSAMINE--N-ACETYLMURAMYL-(PENTAPEPTIDE) PYROPHOSPHORYL-UNDECAPRENOL N-ACETYLGLUCOSAMINE TRANSFERASE 1"/>
    <property type="match status" value="1"/>
</dbReference>
<dbReference type="InterPro" id="IPR010610">
    <property type="entry name" value="EryCIII-like_C"/>
</dbReference>
<dbReference type="InterPro" id="IPR002213">
    <property type="entry name" value="UDP_glucos_trans"/>
</dbReference>
<proteinExistence type="predicted"/>
<accession>A0A1A8XU40</accession>
<keyword evidence="3" id="KW-1185">Reference proteome</keyword>
<dbReference type="SUPFAM" id="SSF53756">
    <property type="entry name" value="UDP-Glycosyltransferase/glycogen phosphorylase"/>
    <property type="match status" value="1"/>
</dbReference>
<dbReference type="EMBL" id="FLQY01000174">
    <property type="protein sequence ID" value="SBT08067.1"/>
    <property type="molecule type" value="Genomic_DNA"/>
</dbReference>
<dbReference type="AlphaFoldDB" id="A0A1A8XU40"/>
<reference evidence="2 3" key="1">
    <citation type="submission" date="2016-06" db="EMBL/GenBank/DDBJ databases">
        <authorList>
            <person name="Kjaerup R.B."/>
            <person name="Dalgaard T.S."/>
            <person name="Juul-Madsen H.R."/>
        </authorList>
    </citation>
    <scope>NUCLEOTIDE SEQUENCE [LARGE SCALE GENOMIC DNA]</scope>
    <source>
        <strain evidence="2">2</strain>
    </source>
</reference>
<evidence type="ECO:0000313" key="3">
    <source>
        <dbReference type="Proteomes" id="UP000199600"/>
    </source>
</evidence>
<keyword evidence="2" id="KW-0328">Glycosyltransferase</keyword>
<organism evidence="2 3">
    <name type="scientific">Candidatus Propionivibrio aalborgensis</name>
    <dbReference type="NCBI Taxonomy" id="1860101"/>
    <lineage>
        <taxon>Bacteria</taxon>
        <taxon>Pseudomonadati</taxon>
        <taxon>Pseudomonadota</taxon>
        <taxon>Betaproteobacteria</taxon>
        <taxon>Rhodocyclales</taxon>
        <taxon>Rhodocyclaceae</taxon>
        <taxon>Propionivibrio</taxon>
    </lineage>
</organism>
<gene>
    <name evidence="2" type="ORF">PROAA_2550003</name>
</gene>
<evidence type="ECO:0000259" key="1">
    <source>
        <dbReference type="Pfam" id="PF06722"/>
    </source>
</evidence>
<dbReference type="GO" id="GO:0008194">
    <property type="term" value="F:UDP-glycosyltransferase activity"/>
    <property type="evidence" value="ECO:0007669"/>
    <property type="project" value="InterPro"/>
</dbReference>